<feature type="transmembrane region" description="Helical" evidence="7">
    <location>
        <begin position="88"/>
        <end position="112"/>
    </location>
</feature>
<accession>A0A2X4UA60</accession>
<evidence type="ECO:0000256" key="4">
    <source>
        <dbReference type="ARBA" id="ARBA00022692"/>
    </source>
</evidence>
<evidence type="ECO:0000259" key="8">
    <source>
        <dbReference type="PROSITE" id="PS50928"/>
    </source>
</evidence>
<feature type="transmembrane region" description="Helical" evidence="7">
    <location>
        <begin position="253"/>
        <end position="274"/>
    </location>
</feature>
<evidence type="ECO:0000256" key="3">
    <source>
        <dbReference type="ARBA" id="ARBA00022475"/>
    </source>
</evidence>
<organism evidence="9 10">
    <name type="scientific">Rhodococcus coprophilus</name>
    <dbReference type="NCBI Taxonomy" id="38310"/>
    <lineage>
        <taxon>Bacteria</taxon>
        <taxon>Bacillati</taxon>
        <taxon>Actinomycetota</taxon>
        <taxon>Actinomycetes</taxon>
        <taxon>Mycobacteriales</taxon>
        <taxon>Nocardiaceae</taxon>
        <taxon>Rhodococcus</taxon>
    </lineage>
</organism>
<dbReference type="PANTHER" id="PTHR30151:SF41">
    <property type="entry name" value="ABC TRANSPORTER PERMEASE PROTEIN"/>
    <property type="match status" value="1"/>
</dbReference>
<keyword evidence="6 7" id="KW-0472">Membrane</keyword>
<dbReference type="PROSITE" id="PS50928">
    <property type="entry name" value="ABC_TM1"/>
    <property type="match status" value="1"/>
</dbReference>
<feature type="transmembrane region" description="Helical" evidence="7">
    <location>
        <begin position="152"/>
        <end position="175"/>
    </location>
</feature>
<dbReference type="EMBL" id="LS483468">
    <property type="protein sequence ID" value="SQI35831.1"/>
    <property type="molecule type" value="Genomic_DNA"/>
</dbReference>
<reference evidence="9 10" key="1">
    <citation type="submission" date="2018-06" db="EMBL/GenBank/DDBJ databases">
        <authorList>
            <consortium name="Pathogen Informatics"/>
            <person name="Doyle S."/>
        </authorList>
    </citation>
    <scope>NUCLEOTIDE SEQUENCE [LARGE SCALE GENOMIC DNA]</scope>
    <source>
        <strain evidence="9 10">NCTC10994</strain>
    </source>
</reference>
<dbReference type="Proteomes" id="UP000249091">
    <property type="component" value="Chromosome 1"/>
</dbReference>
<evidence type="ECO:0000256" key="6">
    <source>
        <dbReference type="ARBA" id="ARBA00023136"/>
    </source>
</evidence>
<dbReference type="InterPro" id="IPR000515">
    <property type="entry name" value="MetI-like"/>
</dbReference>
<feature type="transmembrane region" description="Helical" evidence="7">
    <location>
        <begin position="32"/>
        <end position="57"/>
    </location>
</feature>
<keyword evidence="2 7" id="KW-0813">Transport</keyword>
<evidence type="ECO:0000256" key="7">
    <source>
        <dbReference type="RuleBase" id="RU363032"/>
    </source>
</evidence>
<keyword evidence="5 7" id="KW-1133">Transmembrane helix</keyword>
<dbReference type="SUPFAM" id="SSF161098">
    <property type="entry name" value="MetI-like"/>
    <property type="match status" value="1"/>
</dbReference>
<dbReference type="Gene3D" id="1.10.3720.10">
    <property type="entry name" value="MetI-like"/>
    <property type="match status" value="1"/>
</dbReference>
<evidence type="ECO:0000313" key="9">
    <source>
        <dbReference type="EMBL" id="SQI35831.1"/>
    </source>
</evidence>
<dbReference type="GO" id="GO:0055085">
    <property type="term" value="P:transmembrane transport"/>
    <property type="evidence" value="ECO:0007669"/>
    <property type="project" value="InterPro"/>
</dbReference>
<evidence type="ECO:0000256" key="5">
    <source>
        <dbReference type="ARBA" id="ARBA00022989"/>
    </source>
</evidence>
<protein>
    <submittedName>
        <fullName evidence="9">ABC transporter permease</fullName>
    </submittedName>
</protein>
<keyword evidence="10" id="KW-1185">Reference proteome</keyword>
<keyword evidence="4 7" id="KW-0812">Transmembrane</keyword>
<gene>
    <name evidence="9" type="primary">ssuC_3</name>
    <name evidence="9" type="ORF">NCTC10994_03138</name>
</gene>
<sequence>MSTLLESPRPPLLVPEAGSTAGRPRELLRHKVLSAVPAIVTLILAVSAWYAVSYLVFPPERRFLLPPPHRIVQVSLLDFEHLGPMLRALWLTAQVSMVGLLVACVLGIGSAILMSRTKWLESALYPYAIILQTVPILAIVPLIGLWFGYGFFSRTVVCVIIALFPMISNTLFGLTSTEKSMHDLFTMNSASSWHRLVKLQLPGALPSIFAGLRISSGLAVIGAVVGDMFFTQGQAGIGTLLTTYRARLQTEDLYAAIGLSSLYGITVFLVVTALTKAAIGSWHSSVRSNTAD</sequence>
<dbReference type="CDD" id="cd06261">
    <property type="entry name" value="TM_PBP2"/>
    <property type="match status" value="1"/>
</dbReference>
<feature type="domain" description="ABC transmembrane type-1" evidence="8">
    <location>
        <begin position="89"/>
        <end position="275"/>
    </location>
</feature>
<dbReference type="Pfam" id="PF00528">
    <property type="entry name" value="BPD_transp_1"/>
    <property type="match status" value="1"/>
</dbReference>
<dbReference type="GO" id="GO:0005886">
    <property type="term" value="C:plasma membrane"/>
    <property type="evidence" value="ECO:0007669"/>
    <property type="project" value="UniProtKB-SubCell"/>
</dbReference>
<comment type="subcellular location">
    <subcellularLocation>
        <location evidence="1 7">Cell membrane</location>
        <topology evidence="1 7">Multi-pass membrane protein</topology>
    </subcellularLocation>
</comment>
<dbReference type="KEGG" id="rcr:NCTC10994_03138"/>
<proteinExistence type="inferred from homology"/>
<dbReference type="STRING" id="1219011.GCA_001895045_03593"/>
<evidence type="ECO:0000313" key="10">
    <source>
        <dbReference type="Proteomes" id="UP000249091"/>
    </source>
</evidence>
<evidence type="ECO:0000256" key="1">
    <source>
        <dbReference type="ARBA" id="ARBA00004651"/>
    </source>
</evidence>
<feature type="transmembrane region" description="Helical" evidence="7">
    <location>
        <begin position="124"/>
        <end position="146"/>
    </location>
</feature>
<dbReference type="RefSeq" id="WP_072703429.1">
    <property type="nucleotide sequence ID" value="NZ_JAFBBL010000001.1"/>
</dbReference>
<dbReference type="InterPro" id="IPR035906">
    <property type="entry name" value="MetI-like_sf"/>
</dbReference>
<dbReference type="PANTHER" id="PTHR30151">
    <property type="entry name" value="ALKANE SULFONATE ABC TRANSPORTER-RELATED, MEMBRANE SUBUNIT"/>
    <property type="match status" value="1"/>
</dbReference>
<evidence type="ECO:0000256" key="2">
    <source>
        <dbReference type="ARBA" id="ARBA00022448"/>
    </source>
</evidence>
<comment type="similarity">
    <text evidence="7">Belongs to the binding-protein-dependent transport system permease family.</text>
</comment>
<keyword evidence="3" id="KW-1003">Cell membrane</keyword>
<dbReference type="AlphaFoldDB" id="A0A2X4UA60"/>
<name>A0A2X4UA60_9NOCA</name>